<sequence>MSQLPEKPEPSGPIQPRDVRASDEDRHKVADLLRDAAGEGRLSLEELDERLDGVYKAKTYAELEPYVRDLPVATTSNPAAMPLSTPKSAQSSVNRIGGNPTTSVSIAIMSGAVRKGPWVVPPAYTAIAFWGGVELDLREARFAEREVTIRAFAVMGGIEITVPDDVVVDVTGVGIMGGFDHSITDTADNAPPGAPVVRVTGFAFWGGVEVKRKPRRDQEQAKQKHNKELGH</sequence>
<protein>
    <submittedName>
        <fullName evidence="3">DUF1707 domain-containing protein</fullName>
    </submittedName>
</protein>
<feature type="region of interest" description="Disordered" evidence="1">
    <location>
        <begin position="1"/>
        <end position="26"/>
    </location>
</feature>
<dbReference type="PANTHER" id="PTHR40763">
    <property type="entry name" value="MEMBRANE PROTEIN-RELATED"/>
    <property type="match status" value="1"/>
</dbReference>
<evidence type="ECO:0000313" key="3">
    <source>
        <dbReference type="EMBL" id="MFC3765445.1"/>
    </source>
</evidence>
<evidence type="ECO:0000256" key="1">
    <source>
        <dbReference type="SAM" id="MobiDB-lite"/>
    </source>
</evidence>
<organism evidence="3 4">
    <name type="scientific">Tenggerimyces flavus</name>
    <dbReference type="NCBI Taxonomy" id="1708749"/>
    <lineage>
        <taxon>Bacteria</taxon>
        <taxon>Bacillati</taxon>
        <taxon>Actinomycetota</taxon>
        <taxon>Actinomycetes</taxon>
        <taxon>Propionibacteriales</taxon>
        <taxon>Nocardioidaceae</taxon>
        <taxon>Tenggerimyces</taxon>
    </lineage>
</organism>
<feature type="domain" description="DUF1707" evidence="2">
    <location>
        <begin position="19"/>
        <end position="71"/>
    </location>
</feature>
<dbReference type="InterPro" id="IPR012551">
    <property type="entry name" value="DUF1707_SHOCT-like"/>
</dbReference>
<dbReference type="RefSeq" id="WP_307782614.1">
    <property type="nucleotide sequence ID" value="NZ_JAFBCM010000001.1"/>
</dbReference>
<gene>
    <name evidence="3" type="ORF">ACFOUW_31755</name>
</gene>
<dbReference type="Proteomes" id="UP001595699">
    <property type="component" value="Unassembled WGS sequence"/>
</dbReference>
<feature type="compositionally biased region" description="Basic and acidic residues" evidence="1">
    <location>
        <begin position="17"/>
        <end position="26"/>
    </location>
</feature>
<dbReference type="EMBL" id="JBHRZH010000037">
    <property type="protein sequence ID" value="MFC3765445.1"/>
    <property type="molecule type" value="Genomic_DNA"/>
</dbReference>
<keyword evidence="4" id="KW-1185">Reference proteome</keyword>
<name>A0ABV7YMU8_9ACTN</name>
<proteinExistence type="predicted"/>
<comment type="caution">
    <text evidence="3">The sequence shown here is derived from an EMBL/GenBank/DDBJ whole genome shotgun (WGS) entry which is preliminary data.</text>
</comment>
<evidence type="ECO:0000313" key="4">
    <source>
        <dbReference type="Proteomes" id="UP001595699"/>
    </source>
</evidence>
<evidence type="ECO:0000259" key="2">
    <source>
        <dbReference type="Pfam" id="PF08044"/>
    </source>
</evidence>
<dbReference type="Pfam" id="PF08044">
    <property type="entry name" value="DUF1707"/>
    <property type="match status" value="1"/>
</dbReference>
<reference evidence="4" key="1">
    <citation type="journal article" date="2019" name="Int. J. Syst. Evol. Microbiol.">
        <title>The Global Catalogue of Microorganisms (GCM) 10K type strain sequencing project: providing services to taxonomists for standard genome sequencing and annotation.</title>
        <authorList>
            <consortium name="The Broad Institute Genomics Platform"/>
            <consortium name="The Broad Institute Genome Sequencing Center for Infectious Disease"/>
            <person name="Wu L."/>
            <person name="Ma J."/>
        </authorList>
    </citation>
    <scope>NUCLEOTIDE SEQUENCE [LARGE SCALE GENOMIC DNA]</scope>
    <source>
        <strain evidence="4">CGMCC 4.7241</strain>
    </source>
</reference>
<accession>A0ABV7YMU8</accession>
<dbReference type="PANTHER" id="PTHR40763:SF4">
    <property type="entry name" value="DUF1707 DOMAIN-CONTAINING PROTEIN"/>
    <property type="match status" value="1"/>
</dbReference>